<reference evidence="1" key="1">
    <citation type="submission" date="2023-05" db="EMBL/GenBank/DDBJ databases">
        <title>Anaerotaeda fermentans gen. nov., sp. nov., a novel anaerobic planctomycete of the new family within the order Sedimentisphaerales isolated from Taman Peninsula, Russia.</title>
        <authorList>
            <person name="Khomyakova M.A."/>
            <person name="Merkel A.Y."/>
            <person name="Slobodkin A.I."/>
        </authorList>
    </citation>
    <scope>NUCLEOTIDE SEQUENCE</scope>
    <source>
        <strain evidence="1">M17dextr</strain>
    </source>
</reference>
<comment type="caution">
    <text evidence="1">The sequence shown here is derived from an EMBL/GenBank/DDBJ whole genome shotgun (WGS) entry which is preliminary data.</text>
</comment>
<gene>
    <name evidence="1" type="ORF">QJ522_08300</name>
</gene>
<organism evidence="1 2">
    <name type="scientific">Anaerobaca lacustris</name>
    <dbReference type="NCBI Taxonomy" id="3044600"/>
    <lineage>
        <taxon>Bacteria</taxon>
        <taxon>Pseudomonadati</taxon>
        <taxon>Planctomycetota</taxon>
        <taxon>Phycisphaerae</taxon>
        <taxon>Sedimentisphaerales</taxon>
        <taxon>Anaerobacaceae</taxon>
        <taxon>Anaerobaca</taxon>
    </lineage>
</organism>
<dbReference type="RefSeq" id="WP_349244450.1">
    <property type="nucleotide sequence ID" value="NZ_JASCXX010000008.1"/>
</dbReference>
<name>A0AAW6U077_9BACT</name>
<proteinExistence type="predicted"/>
<protein>
    <submittedName>
        <fullName evidence="1">Uncharacterized protein</fullName>
    </submittedName>
</protein>
<keyword evidence="2" id="KW-1185">Reference proteome</keyword>
<dbReference type="AlphaFoldDB" id="A0AAW6U077"/>
<evidence type="ECO:0000313" key="2">
    <source>
        <dbReference type="Proteomes" id="UP001431776"/>
    </source>
</evidence>
<sequence length="184" mass="20789">MSGYQRYCRWHDPRYKADGPFWPYLKSDKVHLCPTFKVLARTMAHLHPSHDPSIPIDPYYSYSMNAYLGSKSGAAGGGVLKQSEITRSKSEVFFFSEENMWTRPGCNNVLNDNALCPDGRDWFGTFHGAKRGDWNGGTVNAVFVDAHVEKVRSGLRTVDNQADISDTEFNGFEKYGWPFKAPPP</sequence>
<dbReference type="EMBL" id="JASCXX010000008">
    <property type="protein sequence ID" value="MDI6449041.1"/>
    <property type="molecule type" value="Genomic_DNA"/>
</dbReference>
<dbReference type="Proteomes" id="UP001431776">
    <property type="component" value="Unassembled WGS sequence"/>
</dbReference>
<evidence type="ECO:0000313" key="1">
    <source>
        <dbReference type="EMBL" id="MDI6449041.1"/>
    </source>
</evidence>
<accession>A0AAW6U077</accession>